<keyword evidence="2" id="KW-1185">Reference proteome</keyword>
<dbReference type="AlphaFoldDB" id="A0A6A0A7F6"/>
<reference evidence="1 2" key="1">
    <citation type="submission" date="2020-02" db="EMBL/GenBank/DDBJ databases">
        <title>Draft genome sequence of Haematococcus lacustris strain NIES-144.</title>
        <authorList>
            <person name="Morimoto D."/>
            <person name="Nakagawa S."/>
            <person name="Yoshida T."/>
            <person name="Sawayama S."/>
        </authorList>
    </citation>
    <scope>NUCLEOTIDE SEQUENCE [LARGE SCALE GENOMIC DNA]</scope>
    <source>
        <strain evidence="1 2">NIES-144</strain>
    </source>
</reference>
<protein>
    <submittedName>
        <fullName evidence="1">Uncharacterized protein</fullName>
    </submittedName>
</protein>
<dbReference type="EMBL" id="BLLF01003870">
    <property type="protein sequence ID" value="GFH28421.1"/>
    <property type="molecule type" value="Genomic_DNA"/>
</dbReference>
<comment type="caution">
    <text evidence="1">The sequence shown here is derived from an EMBL/GenBank/DDBJ whole genome shotgun (WGS) entry which is preliminary data.</text>
</comment>
<organism evidence="1 2">
    <name type="scientific">Haematococcus lacustris</name>
    <name type="common">Green alga</name>
    <name type="synonym">Haematococcus pluvialis</name>
    <dbReference type="NCBI Taxonomy" id="44745"/>
    <lineage>
        <taxon>Eukaryota</taxon>
        <taxon>Viridiplantae</taxon>
        <taxon>Chlorophyta</taxon>
        <taxon>core chlorophytes</taxon>
        <taxon>Chlorophyceae</taxon>
        <taxon>CS clade</taxon>
        <taxon>Chlamydomonadales</taxon>
        <taxon>Haematococcaceae</taxon>
        <taxon>Haematococcus</taxon>
    </lineage>
</organism>
<name>A0A6A0A7F6_HAELA</name>
<evidence type="ECO:0000313" key="1">
    <source>
        <dbReference type="EMBL" id="GFH28421.1"/>
    </source>
</evidence>
<accession>A0A6A0A7F6</accession>
<sequence length="105" mass="11936">MQSQLERWAHMHPTAPRTGRIHEIPASYLLPRIALIMGLAGVCWWANPKLFWTKKPETLDPEFVAEAKRIGNVAQRVNAPPVFLNPFTHRIPGNISGPEDVKKEF</sequence>
<evidence type="ECO:0000313" key="2">
    <source>
        <dbReference type="Proteomes" id="UP000485058"/>
    </source>
</evidence>
<proteinExistence type="predicted"/>
<gene>
    <name evidence="1" type="ORF">HaLaN_26906</name>
</gene>
<dbReference type="Proteomes" id="UP000485058">
    <property type="component" value="Unassembled WGS sequence"/>
</dbReference>